<keyword evidence="14" id="KW-1185">Reference proteome</keyword>
<evidence type="ECO:0000256" key="12">
    <source>
        <dbReference type="SAM" id="Phobius"/>
    </source>
</evidence>
<feature type="transmembrane region" description="Helical" evidence="12">
    <location>
        <begin position="85"/>
        <end position="103"/>
    </location>
</feature>
<keyword evidence="5" id="KW-0349">Heme</keyword>
<dbReference type="GO" id="GO:0019646">
    <property type="term" value="P:aerobic electron transport chain"/>
    <property type="evidence" value="ECO:0007669"/>
    <property type="project" value="TreeGrafter"/>
</dbReference>
<comment type="subcellular location">
    <subcellularLocation>
        <location evidence="1">Cell membrane</location>
        <topology evidence="1">Multi-pass membrane protein</topology>
    </subcellularLocation>
</comment>
<feature type="transmembrane region" description="Helical" evidence="12">
    <location>
        <begin position="265"/>
        <end position="286"/>
    </location>
</feature>
<dbReference type="PANTHER" id="PTHR43141">
    <property type="entry name" value="CYTOCHROME BD2 SUBUNIT II"/>
    <property type="match status" value="1"/>
</dbReference>
<dbReference type="GO" id="GO:0070069">
    <property type="term" value="C:cytochrome complex"/>
    <property type="evidence" value="ECO:0007669"/>
    <property type="project" value="TreeGrafter"/>
</dbReference>
<dbReference type="GO" id="GO:0046872">
    <property type="term" value="F:metal ion binding"/>
    <property type="evidence" value="ECO:0007669"/>
    <property type="project" value="UniProtKB-KW"/>
</dbReference>
<keyword evidence="3" id="KW-0813">Transport</keyword>
<feature type="transmembrane region" description="Helical" evidence="12">
    <location>
        <begin position="162"/>
        <end position="183"/>
    </location>
</feature>
<dbReference type="PANTHER" id="PTHR43141:SF5">
    <property type="entry name" value="CYTOCHROME BD-I UBIQUINOL OXIDASE SUBUNIT 2"/>
    <property type="match status" value="1"/>
</dbReference>
<comment type="similarity">
    <text evidence="2">Belongs to the cytochrome ubiquinol oxidase subunit 2 family.</text>
</comment>
<dbReference type="PATRIC" id="fig|279058.17.peg.1746"/>
<feature type="transmembrane region" description="Helical" evidence="12">
    <location>
        <begin position="298"/>
        <end position="320"/>
    </location>
</feature>
<keyword evidence="8" id="KW-0249">Electron transport</keyword>
<evidence type="ECO:0000256" key="2">
    <source>
        <dbReference type="ARBA" id="ARBA00007543"/>
    </source>
</evidence>
<evidence type="ECO:0000256" key="10">
    <source>
        <dbReference type="ARBA" id="ARBA00023004"/>
    </source>
</evidence>
<evidence type="ECO:0000256" key="4">
    <source>
        <dbReference type="ARBA" id="ARBA00022475"/>
    </source>
</evidence>
<keyword evidence="7" id="KW-0479">Metal-binding</keyword>
<dbReference type="OrthoDB" id="9776710at2"/>
<keyword evidence="13" id="KW-0560">Oxidoreductase</keyword>
<feature type="transmembrane region" description="Helical" evidence="12">
    <location>
        <begin position="204"/>
        <end position="225"/>
    </location>
</feature>
<dbReference type="AlphaFoldDB" id="A0A127QHE2"/>
<dbReference type="Pfam" id="PF02322">
    <property type="entry name" value="Cyt_bd_oxida_II"/>
    <property type="match status" value="1"/>
</dbReference>
<dbReference type="InterPro" id="IPR003317">
    <property type="entry name" value="Cyt-d_oxidase_su2"/>
</dbReference>
<protein>
    <submittedName>
        <fullName evidence="13">Cytochrome d ubiquinol oxidase, subunit II</fullName>
        <ecNumber evidence="13">1.10.3.-</ecNumber>
    </submittedName>
</protein>
<evidence type="ECO:0000256" key="8">
    <source>
        <dbReference type="ARBA" id="ARBA00022982"/>
    </source>
</evidence>
<dbReference type="PIRSF" id="PIRSF000267">
    <property type="entry name" value="Cyt_oxidse_sub2"/>
    <property type="match status" value="1"/>
</dbReference>
<proteinExistence type="inferred from homology"/>
<keyword evidence="10" id="KW-0408">Iron</keyword>
<organism evidence="13 14">
    <name type="scientific">Collimonas arenae</name>
    <dbReference type="NCBI Taxonomy" id="279058"/>
    <lineage>
        <taxon>Bacteria</taxon>
        <taxon>Pseudomonadati</taxon>
        <taxon>Pseudomonadota</taxon>
        <taxon>Betaproteobacteria</taxon>
        <taxon>Burkholderiales</taxon>
        <taxon>Oxalobacteraceae</taxon>
        <taxon>Collimonas</taxon>
    </lineage>
</organism>
<evidence type="ECO:0000313" key="14">
    <source>
        <dbReference type="Proteomes" id="UP000071778"/>
    </source>
</evidence>
<keyword evidence="9 12" id="KW-1133">Transmembrane helix</keyword>
<evidence type="ECO:0000256" key="9">
    <source>
        <dbReference type="ARBA" id="ARBA00022989"/>
    </source>
</evidence>
<dbReference type="GO" id="GO:0016682">
    <property type="term" value="F:oxidoreductase activity, acting on diphenols and related substances as donors, oxygen as acceptor"/>
    <property type="evidence" value="ECO:0007669"/>
    <property type="project" value="TreeGrafter"/>
</dbReference>
<keyword evidence="11 12" id="KW-0472">Membrane</keyword>
<sequence>MIFDYETLKVIWWGFVGVLLIGFALTDGFDFGVGMLLPFIGKNDGERRVIINSIGSTWEGNQTWFITAGGAIFAAWPLVYGAAFSGFYIALMLLLFSLFFRPVGFDYRSKVADTRWRNAWDWGLFAGGFVPPLIFGVAFGNLFLGVPFHYDDTMRVEYTGNFFQLLNPFGLLAGLLSVAMLLMHGATYLQVKTDALIAQRARSVAKIAGLVTIALFVAGGFWVAYGIHGYRITAMPDINTAFIPTAKTVTTATGVWFDNYARWPLIWALPIVAVAGALLCVVFSAANKAMAAFLSSGLSVTGVILTAGASLFPFVMPSSLDPNSSLTVWDAVSSHKTLGIMFWVVVIMLPIILLYTTWVYRVMRGKITLKHIEDNEHTAY</sequence>
<name>A0A127QHE2_9BURK</name>
<feature type="transmembrane region" description="Helical" evidence="12">
    <location>
        <begin position="340"/>
        <end position="360"/>
    </location>
</feature>
<accession>A0A127QHE2</accession>
<evidence type="ECO:0000256" key="5">
    <source>
        <dbReference type="ARBA" id="ARBA00022617"/>
    </source>
</evidence>
<evidence type="ECO:0000256" key="1">
    <source>
        <dbReference type="ARBA" id="ARBA00004651"/>
    </source>
</evidence>
<dbReference type="Proteomes" id="UP000071778">
    <property type="component" value="Chromosome"/>
</dbReference>
<feature type="transmembrane region" description="Helical" evidence="12">
    <location>
        <begin position="124"/>
        <end position="150"/>
    </location>
</feature>
<evidence type="ECO:0000256" key="6">
    <source>
        <dbReference type="ARBA" id="ARBA00022692"/>
    </source>
</evidence>
<evidence type="ECO:0000256" key="3">
    <source>
        <dbReference type="ARBA" id="ARBA00022448"/>
    </source>
</evidence>
<dbReference type="EMBL" id="CP013235">
    <property type="protein sequence ID" value="AMP09416.1"/>
    <property type="molecule type" value="Genomic_DNA"/>
</dbReference>
<dbReference type="GO" id="GO:0009055">
    <property type="term" value="F:electron transfer activity"/>
    <property type="evidence" value="ECO:0007669"/>
    <property type="project" value="TreeGrafter"/>
</dbReference>
<keyword evidence="4" id="KW-1003">Cell membrane</keyword>
<dbReference type="RefSeq" id="WP_061532961.1">
    <property type="nucleotide sequence ID" value="NZ_CP013233.1"/>
</dbReference>
<dbReference type="EC" id="1.10.3.-" evidence="13"/>
<dbReference type="GO" id="GO:0005886">
    <property type="term" value="C:plasma membrane"/>
    <property type="evidence" value="ECO:0007669"/>
    <property type="project" value="UniProtKB-SubCell"/>
</dbReference>
<evidence type="ECO:0000256" key="11">
    <source>
        <dbReference type="ARBA" id="ARBA00023136"/>
    </source>
</evidence>
<reference evidence="13 14" key="1">
    <citation type="submission" date="2015-11" db="EMBL/GenBank/DDBJ databases">
        <title>Exploring the genomic traits of fungus-feeding bacterial genus Collimonas.</title>
        <authorList>
            <person name="Song C."/>
            <person name="Schmidt R."/>
            <person name="de Jager V."/>
            <person name="Krzyzanowska D."/>
            <person name="Jongedijk E."/>
            <person name="Cankar K."/>
            <person name="Beekwilder J."/>
            <person name="van Veen A."/>
            <person name="de Boer W."/>
            <person name="van Veen J.A."/>
            <person name="Garbeva P."/>
        </authorList>
    </citation>
    <scope>NUCLEOTIDE SEQUENCE [LARGE SCALE GENOMIC DNA]</scope>
    <source>
        <strain evidence="13 14">Ter282</strain>
    </source>
</reference>
<keyword evidence="6 12" id="KW-0812">Transmembrane</keyword>
<dbReference type="NCBIfam" id="TIGR00203">
    <property type="entry name" value="cydB"/>
    <property type="match status" value="1"/>
</dbReference>
<evidence type="ECO:0000313" key="13">
    <source>
        <dbReference type="EMBL" id="AMP09416.1"/>
    </source>
</evidence>
<gene>
    <name evidence="13" type="primary">cydB</name>
    <name evidence="13" type="ORF">CAter282_1634</name>
</gene>
<evidence type="ECO:0000256" key="7">
    <source>
        <dbReference type="ARBA" id="ARBA00022723"/>
    </source>
</evidence>
<feature type="transmembrane region" description="Helical" evidence="12">
    <location>
        <begin position="12"/>
        <end position="40"/>
    </location>
</feature>